<dbReference type="OrthoDB" id="538223at2759"/>
<feature type="repeat" description="WD" evidence="3">
    <location>
        <begin position="803"/>
        <end position="844"/>
    </location>
</feature>
<proteinExistence type="predicted"/>
<dbReference type="PROSITE" id="PS50082">
    <property type="entry name" value="WD_REPEATS_2"/>
    <property type="match status" value="12"/>
</dbReference>
<dbReference type="Pfam" id="PF00400">
    <property type="entry name" value="WD40"/>
    <property type="match status" value="8"/>
</dbReference>
<dbReference type="STRING" id="933852.A0A0C2WQZ4"/>
<evidence type="ECO:0000256" key="2">
    <source>
        <dbReference type="ARBA" id="ARBA00022737"/>
    </source>
</evidence>
<reference evidence="6 7" key="1">
    <citation type="submission" date="2014-04" db="EMBL/GenBank/DDBJ databases">
        <authorList>
            <consortium name="DOE Joint Genome Institute"/>
            <person name="Kuo A."/>
            <person name="Zuccaro A."/>
            <person name="Kohler A."/>
            <person name="Nagy L.G."/>
            <person name="Floudas D."/>
            <person name="Copeland A."/>
            <person name="Barry K.W."/>
            <person name="Cichocki N."/>
            <person name="Veneault-Fourrey C."/>
            <person name="LaButti K."/>
            <person name="Lindquist E.A."/>
            <person name="Lipzen A."/>
            <person name="Lundell T."/>
            <person name="Morin E."/>
            <person name="Murat C."/>
            <person name="Sun H."/>
            <person name="Tunlid A."/>
            <person name="Henrissat B."/>
            <person name="Grigoriev I.V."/>
            <person name="Hibbett D.S."/>
            <person name="Martin F."/>
            <person name="Nordberg H.P."/>
            <person name="Cantor M.N."/>
            <person name="Hua S.X."/>
        </authorList>
    </citation>
    <scope>NUCLEOTIDE SEQUENCE [LARGE SCALE GENOMIC DNA]</scope>
    <source>
        <strain evidence="6 7">MAFF 305830</strain>
    </source>
</reference>
<evidence type="ECO:0000256" key="1">
    <source>
        <dbReference type="ARBA" id="ARBA00022574"/>
    </source>
</evidence>
<dbReference type="CDD" id="cd00200">
    <property type="entry name" value="WD40"/>
    <property type="match status" value="2"/>
</dbReference>
<accession>A0A0C2WQZ4</accession>
<feature type="repeat" description="WD" evidence="3">
    <location>
        <begin position="1190"/>
        <end position="1231"/>
    </location>
</feature>
<dbReference type="GO" id="GO:0005634">
    <property type="term" value="C:nucleus"/>
    <property type="evidence" value="ECO:0007669"/>
    <property type="project" value="TreeGrafter"/>
</dbReference>
<dbReference type="Pfam" id="PF24883">
    <property type="entry name" value="NPHP3_N"/>
    <property type="match status" value="1"/>
</dbReference>
<dbReference type="PRINTS" id="PR00320">
    <property type="entry name" value="GPROTEINBRPT"/>
</dbReference>
<feature type="repeat" description="WD" evidence="3">
    <location>
        <begin position="846"/>
        <end position="887"/>
    </location>
</feature>
<dbReference type="InterPro" id="IPR001680">
    <property type="entry name" value="WD40_rpt"/>
</dbReference>
<dbReference type="PANTHER" id="PTHR22847:SF637">
    <property type="entry name" value="WD REPEAT DOMAIN 5B"/>
    <property type="match status" value="1"/>
</dbReference>
<dbReference type="SUPFAM" id="SSF50998">
    <property type="entry name" value="Quinoprotein alcohol dehydrogenase-like"/>
    <property type="match status" value="1"/>
</dbReference>
<dbReference type="PANTHER" id="PTHR22847">
    <property type="entry name" value="WD40 REPEAT PROTEIN"/>
    <property type="match status" value="1"/>
</dbReference>
<feature type="repeat" description="WD" evidence="3">
    <location>
        <begin position="1147"/>
        <end position="1188"/>
    </location>
</feature>
<evidence type="ECO:0000259" key="5">
    <source>
        <dbReference type="Pfam" id="PF24883"/>
    </source>
</evidence>
<dbReference type="Gene3D" id="2.130.10.10">
    <property type="entry name" value="YVTN repeat-like/Quinoprotein amine dehydrogenase"/>
    <property type="match status" value="6"/>
</dbReference>
<dbReference type="HOGENOM" id="CLU_000288_6_3_1"/>
<dbReference type="InterPro" id="IPR019775">
    <property type="entry name" value="WD40_repeat_CS"/>
</dbReference>
<feature type="repeat" description="WD" evidence="3">
    <location>
        <begin position="1018"/>
        <end position="1059"/>
    </location>
</feature>
<gene>
    <name evidence="6" type="ORF">M408DRAFT_30704</name>
</gene>
<dbReference type="InterPro" id="IPR011047">
    <property type="entry name" value="Quinoprotein_ADH-like_sf"/>
</dbReference>
<dbReference type="Gene3D" id="3.40.50.300">
    <property type="entry name" value="P-loop containing nucleotide triphosphate hydrolases"/>
    <property type="match status" value="1"/>
</dbReference>
<protein>
    <submittedName>
        <fullName evidence="6">Uncharacterized protein</fullName>
    </submittedName>
</protein>
<feature type="repeat" description="WD" evidence="3">
    <location>
        <begin position="1104"/>
        <end position="1145"/>
    </location>
</feature>
<keyword evidence="2" id="KW-0677">Repeat</keyword>
<dbReference type="InterPro" id="IPR020472">
    <property type="entry name" value="WD40_PAC1"/>
</dbReference>
<feature type="domain" description="Nephrocystin 3-like N-terminal" evidence="5">
    <location>
        <begin position="273"/>
        <end position="444"/>
    </location>
</feature>
<reference evidence="7" key="2">
    <citation type="submission" date="2015-01" db="EMBL/GenBank/DDBJ databases">
        <title>Evolutionary Origins and Diversification of the Mycorrhizal Mutualists.</title>
        <authorList>
            <consortium name="DOE Joint Genome Institute"/>
            <consortium name="Mycorrhizal Genomics Consortium"/>
            <person name="Kohler A."/>
            <person name="Kuo A."/>
            <person name="Nagy L.G."/>
            <person name="Floudas D."/>
            <person name="Copeland A."/>
            <person name="Barry K.W."/>
            <person name="Cichocki N."/>
            <person name="Veneault-Fourrey C."/>
            <person name="LaButti K."/>
            <person name="Lindquist E.A."/>
            <person name="Lipzen A."/>
            <person name="Lundell T."/>
            <person name="Morin E."/>
            <person name="Murat C."/>
            <person name="Riley R."/>
            <person name="Ohm R."/>
            <person name="Sun H."/>
            <person name="Tunlid A."/>
            <person name="Henrissat B."/>
            <person name="Grigoriev I.V."/>
            <person name="Hibbett D.S."/>
            <person name="Martin F."/>
        </authorList>
    </citation>
    <scope>NUCLEOTIDE SEQUENCE [LARGE SCALE GENOMIC DNA]</scope>
    <source>
        <strain evidence="7">MAFF 305830</strain>
    </source>
</reference>
<dbReference type="InterPro" id="IPR055442">
    <property type="entry name" value="Beta-prop_EML-like_2nd"/>
</dbReference>
<feature type="domain" description="EML-like second beta-propeller" evidence="4">
    <location>
        <begin position="812"/>
        <end position="971"/>
    </location>
</feature>
<dbReference type="SMART" id="SM00320">
    <property type="entry name" value="WD40"/>
    <property type="match status" value="12"/>
</dbReference>
<dbReference type="Gene3D" id="3.40.1090.10">
    <property type="entry name" value="Cytosolic phospholipase A2 catalytic domain"/>
    <property type="match status" value="1"/>
</dbReference>
<evidence type="ECO:0000313" key="7">
    <source>
        <dbReference type="Proteomes" id="UP000054097"/>
    </source>
</evidence>
<feature type="repeat" description="WD" evidence="3">
    <location>
        <begin position="932"/>
        <end position="973"/>
    </location>
</feature>
<dbReference type="SUPFAM" id="SSF52540">
    <property type="entry name" value="P-loop containing nucleoside triphosphate hydrolases"/>
    <property type="match status" value="1"/>
</dbReference>
<dbReference type="Pfam" id="PF23414">
    <property type="entry name" value="Beta-prop_EML_2"/>
    <property type="match status" value="1"/>
</dbReference>
<feature type="repeat" description="WD" evidence="3">
    <location>
        <begin position="889"/>
        <end position="930"/>
    </location>
</feature>
<evidence type="ECO:0000259" key="4">
    <source>
        <dbReference type="Pfam" id="PF23414"/>
    </source>
</evidence>
<sequence>MRSKGLPIDLQLTGKQQIGCPCFVVVSPRTNARSTLCLRTYSVRSQLSSTITVVDAVLATCATQPDFASVHSGSGLKKREYISSSGAVNPIYEIITEAHLLFSGDAMVASILSLGTGHSGIISFPNENEEATLLRTMREMMHDCERRAQEMEQRIGQEGIYSRLSVEQGLQNHHSGQTSEPDWIVAQTEDYLNLQETGDKLDLLVQNIGGQATVITLDHLKHIGGSKAPDKVAASVERSLRILISNQDDATIAKLKPPDLECGSHASECLEGTRQDILATIEPWAMDADAPNILWINGYPGVGKSAIATSMVDKWRSSGRLGSSFFFRREAADTMTPHALWRIVAYDLGRRYPAIRKHLVTMLATDDAIPSISNVDKLFREIIYNPLVASGDIPTDRSPIIVIDALDEWGGLDGRYSGYRKGLMRTIKSWSSLPSVFKLVVTSRRESDIKQMFSETPHQSLSISAGKETSSQSSNDIRAFLRHELRQIVSQYPLMSPDWPGEDVIRSLTELASGLFIYIKRFSSGANSIAALYKSILDTSFPDPSGEFIQEFRSVFGAIIFAKGPLDVVSVANLLSVKASVMGYICNGLHSVLDYGDTLRIHHQSFVDFLLDPKECPAIFLVDRERENRNLTMACLQIMKQQLRFNICDLESSYIRNHDVPGLDLRVKERITSYLSYSSCHWAWHLTEATFDDQVYEALEYFMINQFLFWLEVLSLIKRVNIGSNILRLLESGRDASLAVDMQKFVVAFASVISQSTPHIYISALPFAPRHLPVSRKYTERYPQILGVRRGGYTNWPVIQNVLNGHGLGISAVSFSPDGTRIVSGSSDNTIRVWDAETGGMVMGPLEGHSSPVLSVSFSPDGSRIVSGSSDDTIRVWDAETGETVVGPLQGHINRINSVLFSPDGTRIASGSSDNTIRVWDAETGQMTMRPFEGHKDYVNSISFSSDGTRIASASNDRTIRIWNADTGETVLGPLGGHGDMVNSVSFSPDGTRIVSGSFDGTVRVWYTEVGETVMELLEGHTFSVNSVSFSSDGRHIVSGSSDNTIRVWDAKTGDGMMVMLDGHARPVWSLSFSLDGTRIVSGSSDNTVRVWDAETGGTVMGPLKGHSGPVLSVSFSPDGSRIVSGSFDRTIRVWDAETGKTLVGPLRGHTNRINSVLFSPDGTRIASGSSDNTIRVWDAETGQTMMRPFEGHRDYVNSISFSSDGTRIASASNDRTIRVWDAETGETVMGPLNGHTHWVSSVSFSPDDTHIVSGSGDNSIRVWNAVTGETLLGPLEGHSEPVNSVSFSPDGTHIISGSKDKTIRVWTLDPKHFAAPIYSIFSDSPKTKDGWILGPNSELLLWVPPAIRPGLCLLRNTVVIGGNVTQLDLKNFVHGEAWSYCRRLPV</sequence>
<feature type="repeat" description="WD" evidence="3">
    <location>
        <begin position="1061"/>
        <end position="1102"/>
    </location>
</feature>
<keyword evidence="1 3" id="KW-0853">WD repeat</keyword>
<dbReference type="GO" id="GO:1990234">
    <property type="term" value="C:transferase complex"/>
    <property type="evidence" value="ECO:0007669"/>
    <property type="project" value="UniProtKB-ARBA"/>
</dbReference>
<dbReference type="EMBL" id="KN824485">
    <property type="protein sequence ID" value="KIM20042.1"/>
    <property type="molecule type" value="Genomic_DNA"/>
</dbReference>
<organism evidence="6 7">
    <name type="scientific">Serendipita vermifera MAFF 305830</name>
    <dbReference type="NCBI Taxonomy" id="933852"/>
    <lineage>
        <taxon>Eukaryota</taxon>
        <taxon>Fungi</taxon>
        <taxon>Dikarya</taxon>
        <taxon>Basidiomycota</taxon>
        <taxon>Agaricomycotina</taxon>
        <taxon>Agaricomycetes</taxon>
        <taxon>Sebacinales</taxon>
        <taxon>Serendipitaceae</taxon>
        <taxon>Serendipita</taxon>
    </lineage>
</organism>
<dbReference type="InterPro" id="IPR015943">
    <property type="entry name" value="WD40/YVTN_repeat-like_dom_sf"/>
</dbReference>
<dbReference type="PROSITE" id="PS00678">
    <property type="entry name" value="WD_REPEATS_1"/>
    <property type="match status" value="9"/>
</dbReference>
<name>A0A0C2WQZ4_SERVB</name>
<feature type="repeat" description="WD" evidence="3">
    <location>
        <begin position="975"/>
        <end position="1016"/>
    </location>
</feature>
<feature type="repeat" description="WD" evidence="3">
    <location>
        <begin position="1233"/>
        <end position="1274"/>
    </location>
</feature>
<evidence type="ECO:0000313" key="6">
    <source>
        <dbReference type="EMBL" id="KIM20042.1"/>
    </source>
</evidence>
<keyword evidence="7" id="KW-1185">Reference proteome</keyword>
<evidence type="ECO:0000256" key="3">
    <source>
        <dbReference type="PROSITE-ProRule" id="PRU00221"/>
    </source>
</evidence>
<dbReference type="PROSITE" id="PS50294">
    <property type="entry name" value="WD_REPEATS_REGION"/>
    <property type="match status" value="12"/>
</dbReference>
<dbReference type="InterPro" id="IPR056884">
    <property type="entry name" value="NPHP3-like_N"/>
</dbReference>
<feature type="repeat" description="WD" evidence="3">
    <location>
        <begin position="1276"/>
        <end position="1310"/>
    </location>
</feature>
<dbReference type="SUPFAM" id="SSF117289">
    <property type="entry name" value="Nucleoporin domain"/>
    <property type="match status" value="1"/>
</dbReference>
<dbReference type="InterPro" id="IPR027417">
    <property type="entry name" value="P-loop_NTPase"/>
</dbReference>
<dbReference type="Proteomes" id="UP000054097">
    <property type="component" value="Unassembled WGS sequence"/>
</dbReference>